<protein>
    <submittedName>
        <fullName evidence="1">Uncharacterized protein</fullName>
    </submittedName>
</protein>
<dbReference type="AlphaFoldDB" id="A0A3M7S512"/>
<dbReference type="Proteomes" id="UP000276133">
    <property type="component" value="Unassembled WGS sequence"/>
</dbReference>
<sequence>MSHLCFFGHNMPISIKNDIIYFLYSKIYQLQLIHIFNSRRLFCLILFRIVYEYFSKVLFVPRNWAFLNRIDKTVQNRLNYSLLYSFSKIGKKSYKPGSSNLYHLKTNYK</sequence>
<keyword evidence="2" id="KW-1185">Reference proteome</keyword>
<name>A0A3M7S512_BRAPC</name>
<evidence type="ECO:0000313" key="1">
    <source>
        <dbReference type="EMBL" id="RNA30725.1"/>
    </source>
</evidence>
<accession>A0A3M7S512</accession>
<reference evidence="1 2" key="1">
    <citation type="journal article" date="2018" name="Sci. Rep.">
        <title>Genomic signatures of local adaptation to the degree of environmental predictability in rotifers.</title>
        <authorList>
            <person name="Franch-Gras L."/>
            <person name="Hahn C."/>
            <person name="Garcia-Roger E.M."/>
            <person name="Carmona M.J."/>
            <person name="Serra M."/>
            <person name="Gomez A."/>
        </authorList>
    </citation>
    <scope>NUCLEOTIDE SEQUENCE [LARGE SCALE GENOMIC DNA]</scope>
    <source>
        <strain evidence="1">HYR1</strain>
    </source>
</reference>
<dbReference type="EMBL" id="REGN01002049">
    <property type="protein sequence ID" value="RNA30725.1"/>
    <property type="molecule type" value="Genomic_DNA"/>
</dbReference>
<organism evidence="1 2">
    <name type="scientific">Brachionus plicatilis</name>
    <name type="common">Marine rotifer</name>
    <name type="synonym">Brachionus muelleri</name>
    <dbReference type="NCBI Taxonomy" id="10195"/>
    <lineage>
        <taxon>Eukaryota</taxon>
        <taxon>Metazoa</taxon>
        <taxon>Spiralia</taxon>
        <taxon>Gnathifera</taxon>
        <taxon>Rotifera</taxon>
        <taxon>Eurotatoria</taxon>
        <taxon>Monogononta</taxon>
        <taxon>Pseudotrocha</taxon>
        <taxon>Ploima</taxon>
        <taxon>Brachionidae</taxon>
        <taxon>Brachionus</taxon>
    </lineage>
</organism>
<comment type="caution">
    <text evidence="1">The sequence shown here is derived from an EMBL/GenBank/DDBJ whole genome shotgun (WGS) entry which is preliminary data.</text>
</comment>
<evidence type="ECO:0000313" key="2">
    <source>
        <dbReference type="Proteomes" id="UP000276133"/>
    </source>
</evidence>
<proteinExistence type="predicted"/>
<gene>
    <name evidence="1" type="ORF">BpHYR1_031631</name>
</gene>